<dbReference type="AlphaFoldDB" id="A0A292YMG1"/>
<keyword evidence="2" id="KW-1185">Reference proteome</keyword>
<evidence type="ECO:0000313" key="1">
    <source>
        <dbReference type="EMBL" id="GAX90091.1"/>
    </source>
</evidence>
<reference evidence="2" key="1">
    <citation type="submission" date="2017-07" db="EMBL/GenBank/DDBJ databases">
        <title>Draft genome sequence of Effusibacillus lacus strain skLN1.</title>
        <authorList>
            <person name="Watanabe M."/>
            <person name="Kojima H."/>
            <person name="Fukui M."/>
        </authorList>
    </citation>
    <scope>NUCLEOTIDE SEQUENCE [LARGE SCALE GENOMIC DNA]</scope>
    <source>
        <strain evidence="2">skLN1</strain>
    </source>
</reference>
<name>A0A292YMG1_9BACL</name>
<dbReference type="EMBL" id="BDUF01000046">
    <property type="protein sequence ID" value="GAX90091.1"/>
    <property type="molecule type" value="Genomic_DNA"/>
</dbReference>
<gene>
    <name evidence="1" type="ORF">EFBL_1717</name>
</gene>
<evidence type="ECO:0000313" key="2">
    <source>
        <dbReference type="Proteomes" id="UP000217785"/>
    </source>
</evidence>
<accession>A0A292YMG1</accession>
<comment type="caution">
    <text evidence="1">The sequence shown here is derived from an EMBL/GenBank/DDBJ whole genome shotgun (WGS) entry which is preliminary data.</text>
</comment>
<sequence length="102" mass="11945">MQWSEVRKLYPEQWVLLEELKSYEDNNEVYVENKWIDIFCQNDCYIDFGLLDEHSDINGLIGLDIRSGEPYELANVFEAEDTLHSERIPCVSFVVKEGLKIG</sequence>
<proteinExistence type="predicted"/>
<protein>
    <submittedName>
        <fullName evidence="1">Uncharacterized protein</fullName>
    </submittedName>
</protein>
<dbReference type="Proteomes" id="UP000217785">
    <property type="component" value="Unassembled WGS sequence"/>
</dbReference>
<dbReference type="RefSeq" id="WP_207907621.1">
    <property type="nucleotide sequence ID" value="NZ_BDUF01000046.1"/>
</dbReference>
<organism evidence="1 2">
    <name type="scientific">Effusibacillus lacus</name>
    <dbReference type="NCBI Taxonomy" id="1348429"/>
    <lineage>
        <taxon>Bacteria</taxon>
        <taxon>Bacillati</taxon>
        <taxon>Bacillota</taxon>
        <taxon>Bacilli</taxon>
        <taxon>Bacillales</taxon>
        <taxon>Alicyclobacillaceae</taxon>
        <taxon>Effusibacillus</taxon>
    </lineage>
</organism>